<gene>
    <name evidence="2" type="ORF">FM038_000755</name>
</gene>
<evidence type="ECO:0000313" key="3">
    <source>
        <dbReference type="Proteomes" id="UP000316416"/>
    </source>
</evidence>
<reference evidence="2" key="1">
    <citation type="submission" date="2021-07" db="EMBL/GenBank/DDBJ databases">
        <title>Shewanella sp. YLB-07 whole genome sequence.</title>
        <authorList>
            <person name="Yu L."/>
        </authorList>
    </citation>
    <scope>NUCLEOTIDE SEQUENCE</scope>
    <source>
        <strain evidence="2">YLB-08</strain>
    </source>
</reference>
<dbReference type="PROSITE" id="PS51257">
    <property type="entry name" value="PROKAR_LIPOPROTEIN"/>
    <property type="match status" value="1"/>
</dbReference>
<accession>A0ABX8S6X0</accession>
<feature type="region of interest" description="Disordered" evidence="1">
    <location>
        <begin position="83"/>
        <end position="107"/>
    </location>
</feature>
<organism evidence="2 3">
    <name type="scientific">Shewanella eurypsychrophilus</name>
    <dbReference type="NCBI Taxonomy" id="2593656"/>
    <lineage>
        <taxon>Bacteria</taxon>
        <taxon>Pseudomonadati</taxon>
        <taxon>Pseudomonadota</taxon>
        <taxon>Gammaproteobacteria</taxon>
        <taxon>Alteromonadales</taxon>
        <taxon>Shewanellaceae</taxon>
        <taxon>Shewanella</taxon>
    </lineage>
</organism>
<keyword evidence="3" id="KW-1185">Reference proteome</keyword>
<dbReference type="Proteomes" id="UP000316416">
    <property type="component" value="Chromosome"/>
</dbReference>
<name>A0ABX8S6X0_9GAMM</name>
<protein>
    <submittedName>
        <fullName evidence="2">Uncharacterized protein</fullName>
    </submittedName>
</protein>
<dbReference type="RefSeq" id="WP_142873124.1">
    <property type="nucleotide sequence ID" value="NZ_CP045503.2"/>
</dbReference>
<feature type="compositionally biased region" description="Basic residues" evidence="1">
    <location>
        <begin position="86"/>
        <end position="102"/>
    </location>
</feature>
<evidence type="ECO:0000313" key="2">
    <source>
        <dbReference type="EMBL" id="QXP44969.1"/>
    </source>
</evidence>
<evidence type="ECO:0000256" key="1">
    <source>
        <dbReference type="SAM" id="MobiDB-lite"/>
    </source>
</evidence>
<dbReference type="EMBL" id="CP045503">
    <property type="protein sequence ID" value="QXP44969.1"/>
    <property type="molecule type" value="Genomic_DNA"/>
</dbReference>
<proteinExistence type="predicted"/>
<sequence length="178" mass="20179">MSLFNIKRMPAHQPAYTIPILGIIIALGLSYSCHASDVSLLTNADSPSTTLGVALDSEGKPILIPSQNRSAFDYHAEPHFKLQAPAKKKSKKRRRKSTKTLSRKQLLASRSQVANDPSCRWLDSRMDKLEKSLKHRGNQKSYGFHRSELKIRTTEWKCMKCGAEGPSQVDHDRCQYRR</sequence>